<dbReference type="Proteomes" id="UP001608902">
    <property type="component" value="Unassembled WGS sequence"/>
</dbReference>
<proteinExistence type="predicted"/>
<comment type="caution">
    <text evidence="1">The sequence shown here is derived from an EMBL/GenBank/DDBJ whole genome shotgun (WGS) entry which is preliminary data.</text>
</comment>
<dbReference type="AlphaFoldDB" id="A0ABD6E1X8"/>
<accession>A0ABD6E1X8</accession>
<evidence type="ECO:0000313" key="1">
    <source>
        <dbReference type="EMBL" id="MFH4973593.1"/>
    </source>
</evidence>
<protein>
    <submittedName>
        <fullName evidence="1">Uncharacterized protein</fullName>
    </submittedName>
</protein>
<organism evidence="1 2">
    <name type="scientific">Gnathostoma spinigerum</name>
    <dbReference type="NCBI Taxonomy" id="75299"/>
    <lineage>
        <taxon>Eukaryota</taxon>
        <taxon>Metazoa</taxon>
        <taxon>Ecdysozoa</taxon>
        <taxon>Nematoda</taxon>
        <taxon>Chromadorea</taxon>
        <taxon>Rhabditida</taxon>
        <taxon>Spirurina</taxon>
        <taxon>Gnathostomatomorpha</taxon>
        <taxon>Gnathostomatoidea</taxon>
        <taxon>Gnathostomatidae</taxon>
        <taxon>Gnathostoma</taxon>
    </lineage>
</organism>
<evidence type="ECO:0000313" key="2">
    <source>
        <dbReference type="Proteomes" id="UP001608902"/>
    </source>
</evidence>
<name>A0ABD6E1X8_9BILA</name>
<sequence>MGGALVNGLMRSGGQPISNFAPLLTSSDGSCPEYLATVAYYRHETFKHECRPLMLRPGLNLTMKHLELVPA</sequence>
<dbReference type="EMBL" id="JBGFUD010000081">
    <property type="protein sequence ID" value="MFH4973593.1"/>
    <property type="molecule type" value="Genomic_DNA"/>
</dbReference>
<gene>
    <name evidence="1" type="ORF">AB6A40_000302</name>
</gene>
<reference evidence="1 2" key="1">
    <citation type="submission" date="2024-08" db="EMBL/GenBank/DDBJ databases">
        <title>Gnathostoma spinigerum genome.</title>
        <authorList>
            <person name="Gonzalez-Bertolin B."/>
            <person name="Monzon S."/>
            <person name="Zaballos A."/>
            <person name="Jimenez P."/>
            <person name="Dekumyoy P."/>
            <person name="Varona S."/>
            <person name="Cuesta I."/>
            <person name="Sumanam S."/>
            <person name="Adisakwattana P."/>
            <person name="Gasser R.B."/>
            <person name="Hernandez-Gonzalez A."/>
            <person name="Young N.D."/>
            <person name="Perteguer M.J."/>
        </authorList>
    </citation>
    <scope>NUCLEOTIDE SEQUENCE [LARGE SCALE GENOMIC DNA]</scope>
    <source>
        <strain evidence="1">AL3</strain>
        <tissue evidence="1">Liver</tissue>
    </source>
</reference>
<keyword evidence="2" id="KW-1185">Reference proteome</keyword>